<name>A0A090IMQ9_9GAMM</name>
<dbReference type="AlphaFoldDB" id="A0A090IMQ9"/>
<organism evidence="1 2">
    <name type="scientific">Aliivibrio wodanis</name>
    <dbReference type="NCBI Taxonomy" id="80852"/>
    <lineage>
        <taxon>Bacteria</taxon>
        <taxon>Pseudomonadati</taxon>
        <taxon>Pseudomonadota</taxon>
        <taxon>Gammaproteobacteria</taxon>
        <taxon>Vibrionales</taxon>
        <taxon>Vibrionaceae</taxon>
        <taxon>Aliivibrio</taxon>
    </lineage>
</organism>
<dbReference type="OrthoDB" id="8546410at2"/>
<dbReference type="HOGENOM" id="CLU_135566_0_0_6"/>
<dbReference type="Proteomes" id="UP000032427">
    <property type="component" value="Chromosome 1"/>
</dbReference>
<protein>
    <submittedName>
        <fullName evidence="1">Putative DNA-binding protein</fullName>
    </submittedName>
</protein>
<sequence>MSSRNNSNRIKIHRNYTVIDASETLGLHPKTIRNWLKVGLPIVDEKRPLLINGADLKVYLKQKRKAIKYDCEEYEMCCFRCKQAMKPSIESVKFIAKPAGMAQMIGECEECECRLNKYVSWRNVNDIWLNLNGKLPIAKKHIILRGQNLLNCPFEGVFDNEE</sequence>
<accession>A0A090IMQ9</accession>
<dbReference type="GeneID" id="28541699"/>
<dbReference type="KEGG" id="awd:AWOD_I_2122"/>
<dbReference type="STRING" id="80852.AWOD_I_2122"/>
<dbReference type="GO" id="GO:0003677">
    <property type="term" value="F:DNA binding"/>
    <property type="evidence" value="ECO:0007669"/>
    <property type="project" value="UniProtKB-KW"/>
</dbReference>
<gene>
    <name evidence="1" type="ORF">AWOD_I_2122</name>
</gene>
<reference evidence="2" key="1">
    <citation type="submission" date="2014-09" db="EMBL/GenBank/DDBJ databases">
        <authorList>
            <person name="Hjerde E."/>
        </authorList>
    </citation>
    <scope>NUCLEOTIDE SEQUENCE [LARGE SCALE GENOMIC DNA]</scope>
    <source>
        <strain evidence="2">06/09/139</strain>
    </source>
</reference>
<evidence type="ECO:0000313" key="2">
    <source>
        <dbReference type="Proteomes" id="UP000032427"/>
    </source>
</evidence>
<proteinExistence type="predicted"/>
<keyword evidence="1" id="KW-0238">DNA-binding</keyword>
<keyword evidence="2" id="KW-1185">Reference proteome</keyword>
<dbReference type="EMBL" id="LN554846">
    <property type="protein sequence ID" value="CED72186.1"/>
    <property type="molecule type" value="Genomic_DNA"/>
</dbReference>
<dbReference type="PATRIC" id="fig|80852.17.peg.2194"/>
<evidence type="ECO:0000313" key="1">
    <source>
        <dbReference type="EMBL" id="CED72186.1"/>
    </source>
</evidence>